<organism evidence="1 2">
    <name type="scientific">Striga asiatica</name>
    <name type="common">Asiatic witchweed</name>
    <name type="synonym">Buchnera asiatica</name>
    <dbReference type="NCBI Taxonomy" id="4170"/>
    <lineage>
        <taxon>Eukaryota</taxon>
        <taxon>Viridiplantae</taxon>
        <taxon>Streptophyta</taxon>
        <taxon>Embryophyta</taxon>
        <taxon>Tracheophyta</taxon>
        <taxon>Spermatophyta</taxon>
        <taxon>Magnoliopsida</taxon>
        <taxon>eudicotyledons</taxon>
        <taxon>Gunneridae</taxon>
        <taxon>Pentapetalae</taxon>
        <taxon>asterids</taxon>
        <taxon>lamiids</taxon>
        <taxon>Lamiales</taxon>
        <taxon>Orobanchaceae</taxon>
        <taxon>Buchnereae</taxon>
        <taxon>Striga</taxon>
    </lineage>
</organism>
<keyword evidence="2" id="KW-1185">Reference proteome</keyword>
<protein>
    <submittedName>
        <fullName evidence="1">GDSL-like Lipase/Acylhydrolase superfamily protein</fullName>
    </submittedName>
</protein>
<dbReference type="GO" id="GO:0016787">
    <property type="term" value="F:hydrolase activity"/>
    <property type="evidence" value="ECO:0007669"/>
    <property type="project" value="UniProtKB-KW"/>
</dbReference>
<reference evidence="2" key="1">
    <citation type="journal article" date="2019" name="Curr. Biol.">
        <title>Genome Sequence of Striga asiatica Provides Insight into the Evolution of Plant Parasitism.</title>
        <authorList>
            <person name="Yoshida S."/>
            <person name="Kim S."/>
            <person name="Wafula E.K."/>
            <person name="Tanskanen J."/>
            <person name="Kim Y.M."/>
            <person name="Honaas L."/>
            <person name="Yang Z."/>
            <person name="Spallek T."/>
            <person name="Conn C.E."/>
            <person name="Ichihashi Y."/>
            <person name="Cheong K."/>
            <person name="Cui S."/>
            <person name="Der J.P."/>
            <person name="Gundlach H."/>
            <person name="Jiao Y."/>
            <person name="Hori C."/>
            <person name="Ishida J.K."/>
            <person name="Kasahara H."/>
            <person name="Kiba T."/>
            <person name="Kim M.S."/>
            <person name="Koo N."/>
            <person name="Laohavisit A."/>
            <person name="Lee Y.H."/>
            <person name="Lumba S."/>
            <person name="McCourt P."/>
            <person name="Mortimer J.C."/>
            <person name="Mutuku J.M."/>
            <person name="Nomura T."/>
            <person name="Sasaki-Sekimoto Y."/>
            <person name="Seto Y."/>
            <person name="Wang Y."/>
            <person name="Wakatake T."/>
            <person name="Sakakibara H."/>
            <person name="Demura T."/>
            <person name="Yamaguchi S."/>
            <person name="Yoneyama K."/>
            <person name="Manabe R.I."/>
            <person name="Nelson D.C."/>
            <person name="Schulman A.H."/>
            <person name="Timko M.P."/>
            <person name="dePamphilis C.W."/>
            <person name="Choi D."/>
            <person name="Shirasu K."/>
        </authorList>
    </citation>
    <scope>NUCLEOTIDE SEQUENCE [LARGE SCALE GENOMIC DNA]</scope>
    <source>
        <strain evidence="2">cv. UVA1</strain>
    </source>
</reference>
<dbReference type="EMBL" id="BKCP01005572">
    <property type="protein sequence ID" value="GER39113.1"/>
    <property type="molecule type" value="Genomic_DNA"/>
</dbReference>
<dbReference type="Proteomes" id="UP000325081">
    <property type="component" value="Unassembled WGS sequence"/>
</dbReference>
<proteinExistence type="predicted"/>
<dbReference type="AlphaFoldDB" id="A0A5A7Q1T9"/>
<comment type="caution">
    <text evidence="1">The sequence shown here is derived from an EMBL/GenBank/DDBJ whole genome shotgun (WGS) entry which is preliminary data.</text>
</comment>
<keyword evidence="1" id="KW-0378">Hydrolase</keyword>
<evidence type="ECO:0000313" key="1">
    <source>
        <dbReference type="EMBL" id="GER39113.1"/>
    </source>
</evidence>
<sequence length="159" mass="17772">MKSFNRSKRKGQVTSAEDLIRTVLPKDALAVSIITSLPLATLRLPLLRLQSRLHSFSEKPVIEHSQTSLPEVHYRKEAFFKTSKAQNSRSRFICHERLPEKERIFSKVLSLSYYYYFTSFPTSLLTFLTELNGASGKSSVSATSYSGSLSAAGCLGSFP</sequence>
<accession>A0A5A7Q1T9</accession>
<name>A0A5A7Q1T9_STRAF</name>
<evidence type="ECO:0000313" key="2">
    <source>
        <dbReference type="Proteomes" id="UP000325081"/>
    </source>
</evidence>
<gene>
    <name evidence="1" type="ORF">STAS_15680</name>
</gene>